<dbReference type="PANTHER" id="PTHR45875">
    <property type="entry name" value="METHYLTRANSFERASE N6AMT1"/>
    <property type="match status" value="1"/>
</dbReference>
<dbReference type="Gene3D" id="3.40.50.150">
    <property type="entry name" value="Vaccinia Virus protein VP39"/>
    <property type="match status" value="1"/>
</dbReference>
<evidence type="ECO:0000313" key="7">
    <source>
        <dbReference type="EMBL" id="GMA35255.1"/>
    </source>
</evidence>
<keyword evidence="2" id="KW-0489">Methyltransferase</keyword>
<feature type="region of interest" description="Disordered" evidence="5">
    <location>
        <begin position="276"/>
        <end position="301"/>
    </location>
</feature>
<dbReference type="PANTHER" id="PTHR45875:SF1">
    <property type="entry name" value="METHYLTRANSFERASE N6AMT1"/>
    <property type="match status" value="1"/>
</dbReference>
<dbReference type="RefSeq" id="WP_348523502.1">
    <property type="nucleotide sequence ID" value="NZ_BSUN01000001.1"/>
</dbReference>
<comment type="similarity">
    <text evidence="1">Belongs to the eukaryotic/archaeal PrmC-related family.</text>
</comment>
<evidence type="ECO:0000256" key="5">
    <source>
        <dbReference type="SAM" id="MobiDB-lite"/>
    </source>
</evidence>
<keyword evidence="8" id="KW-1185">Reference proteome</keyword>
<dbReference type="InterPro" id="IPR007848">
    <property type="entry name" value="Small_mtfrase_dom"/>
</dbReference>
<evidence type="ECO:0000256" key="2">
    <source>
        <dbReference type="ARBA" id="ARBA00022603"/>
    </source>
</evidence>
<evidence type="ECO:0000259" key="6">
    <source>
        <dbReference type="Pfam" id="PF05175"/>
    </source>
</evidence>
<dbReference type="CDD" id="cd02440">
    <property type="entry name" value="AdoMet_MTases"/>
    <property type="match status" value="1"/>
</dbReference>
<evidence type="ECO:0000256" key="1">
    <source>
        <dbReference type="ARBA" id="ARBA00006149"/>
    </source>
</evidence>
<dbReference type="Pfam" id="PF05175">
    <property type="entry name" value="MTS"/>
    <property type="match status" value="1"/>
</dbReference>
<accession>A0ABQ6IBZ1</accession>
<dbReference type="PROSITE" id="PS00092">
    <property type="entry name" value="N6_MTASE"/>
    <property type="match status" value="1"/>
</dbReference>
<gene>
    <name evidence="7" type="ORF">GCM10025876_14590</name>
</gene>
<comment type="caution">
    <text evidence="7">The sequence shown here is derived from an EMBL/GenBank/DDBJ whole genome shotgun (WGS) entry which is preliminary data.</text>
</comment>
<dbReference type="InterPro" id="IPR052190">
    <property type="entry name" value="Euk-Arch_PrmC-MTase"/>
</dbReference>
<dbReference type="Proteomes" id="UP001157125">
    <property type="component" value="Unassembled WGS sequence"/>
</dbReference>
<evidence type="ECO:0000313" key="8">
    <source>
        <dbReference type="Proteomes" id="UP001157125"/>
    </source>
</evidence>
<feature type="domain" description="Methyltransferase small" evidence="6">
    <location>
        <begin position="51"/>
        <end position="140"/>
    </location>
</feature>
<name>A0ABQ6IBZ1_9MICO</name>
<sequence>MATPRGPSSSLSPHAAANGDAQADWWVASDPREALTGRAVAEDHVLGVGGASTMLASITLRTPVGRVLDLGTGCGIQALHASLHAGEVVATDISQRALAYARLTHALSVPDARWDLREGSLLEPVEGEAFDLIVSNPPFVITPPGAPRFEYRDGGLEGDEVVGTLVREVGAHLNPGGVAQFLGNWEIRGAWTERLEQWLSESPVPLDAWVIQRDALDAAEYAETWLRDAGITPERDAARFRAAYEQYLRAFDAAGIEAIGFGAVLLRRPMHGSPTLKRLEEHEGQAPDAARPAPGREPRRT</sequence>
<keyword evidence="3" id="KW-0808">Transferase</keyword>
<protein>
    <recommendedName>
        <fullName evidence="6">Methyltransferase small domain-containing protein</fullName>
    </recommendedName>
</protein>
<keyword evidence="4" id="KW-0949">S-adenosyl-L-methionine</keyword>
<dbReference type="InterPro" id="IPR002052">
    <property type="entry name" value="DNA_methylase_N6_adenine_CS"/>
</dbReference>
<dbReference type="EMBL" id="BSUN01000001">
    <property type="protein sequence ID" value="GMA35255.1"/>
    <property type="molecule type" value="Genomic_DNA"/>
</dbReference>
<dbReference type="InterPro" id="IPR029063">
    <property type="entry name" value="SAM-dependent_MTases_sf"/>
</dbReference>
<reference evidence="8" key="1">
    <citation type="journal article" date="2019" name="Int. J. Syst. Evol. Microbiol.">
        <title>The Global Catalogue of Microorganisms (GCM) 10K type strain sequencing project: providing services to taxonomists for standard genome sequencing and annotation.</title>
        <authorList>
            <consortium name="The Broad Institute Genomics Platform"/>
            <consortium name="The Broad Institute Genome Sequencing Center for Infectious Disease"/>
            <person name="Wu L."/>
            <person name="Ma J."/>
        </authorList>
    </citation>
    <scope>NUCLEOTIDE SEQUENCE [LARGE SCALE GENOMIC DNA]</scope>
    <source>
        <strain evidence="8">NBRC 112299</strain>
    </source>
</reference>
<organism evidence="7 8">
    <name type="scientific">Demequina litorisediminis</name>
    <dbReference type="NCBI Taxonomy" id="1849022"/>
    <lineage>
        <taxon>Bacteria</taxon>
        <taxon>Bacillati</taxon>
        <taxon>Actinomycetota</taxon>
        <taxon>Actinomycetes</taxon>
        <taxon>Micrococcales</taxon>
        <taxon>Demequinaceae</taxon>
        <taxon>Demequina</taxon>
    </lineage>
</organism>
<proteinExistence type="inferred from homology"/>
<evidence type="ECO:0000256" key="4">
    <source>
        <dbReference type="ARBA" id="ARBA00022691"/>
    </source>
</evidence>
<evidence type="ECO:0000256" key="3">
    <source>
        <dbReference type="ARBA" id="ARBA00022679"/>
    </source>
</evidence>
<dbReference type="SUPFAM" id="SSF53335">
    <property type="entry name" value="S-adenosyl-L-methionine-dependent methyltransferases"/>
    <property type="match status" value="1"/>
</dbReference>